<sequence>MDGPGHSLSLKVMRVSRPTLATAWEPFYSSSPSFSAHSTASVLSLQGKTPLQGHPKTLRDLNNASEFLALPASFGAIQLGETFSAVLAVNNETAAAVDGVMLRVEMQTATSKVLLTELGGQVQSLVTGDTLEAAVHHEIKELGQHVLVCTVTYKLPPGSRQPVPLPEGEDPSVQTFKRVYKFTVTNPLSVKTKVHVPKSPAGMLSRDERDKVFLEVHIQNTTPEPMSFERIFLEPAPGWIVEDVNFGLGPSDSRELLLFGPMAMMQPQDARQYIYILKPVEPSEFFVQPVPGAVIPLGRLDLSWRSTFGEPGRLLTSMLSRRIPLVAPVQATAPRQQPASALPLHIQRSQIGISQPPSRPSTPPIATPTPIPYRPASPRVRPSSVPIISPSAITAPLLPISPSEALDVDLIATNTPRDPVPVDVPLHIKFSIGLSAAVAEGRQRIVSLIVQHVQLPCTIEPASVNAAASARHRPTHAEPGSTNSLQLARTPFTQPAILEPLVESPRAHTTTLVDLVKLLPLPMPAVGDEEKYTHVAGACFLGASVQLLPPFALVGHIPSFAEVELTWVPLRRGFVRIGGLRVIILDDHTVGEGFEGVGANGPARPPRILKEWDVVGEVWVS</sequence>
<name>A0ACB8QEK8_9AGAM</name>
<reference evidence="1" key="2">
    <citation type="journal article" date="2022" name="New Phytol.">
        <title>Evolutionary transition to the ectomycorrhizal habit in the genomes of a hyperdiverse lineage of mushroom-forming fungi.</title>
        <authorList>
            <person name="Looney B."/>
            <person name="Miyauchi S."/>
            <person name="Morin E."/>
            <person name="Drula E."/>
            <person name="Courty P.E."/>
            <person name="Kohler A."/>
            <person name="Kuo A."/>
            <person name="LaButti K."/>
            <person name="Pangilinan J."/>
            <person name="Lipzen A."/>
            <person name="Riley R."/>
            <person name="Andreopoulos W."/>
            <person name="He G."/>
            <person name="Johnson J."/>
            <person name="Nolan M."/>
            <person name="Tritt A."/>
            <person name="Barry K.W."/>
            <person name="Grigoriev I.V."/>
            <person name="Nagy L.G."/>
            <person name="Hibbett D."/>
            <person name="Henrissat B."/>
            <person name="Matheny P.B."/>
            <person name="Labbe J."/>
            <person name="Martin F.M."/>
        </authorList>
    </citation>
    <scope>NUCLEOTIDE SEQUENCE</scope>
    <source>
        <strain evidence="1">EC-137</strain>
    </source>
</reference>
<evidence type="ECO:0000313" key="2">
    <source>
        <dbReference type="Proteomes" id="UP000814128"/>
    </source>
</evidence>
<accession>A0ACB8QEK8</accession>
<evidence type="ECO:0000313" key="1">
    <source>
        <dbReference type="EMBL" id="KAI0029736.1"/>
    </source>
</evidence>
<reference evidence="1" key="1">
    <citation type="submission" date="2021-02" db="EMBL/GenBank/DDBJ databases">
        <authorList>
            <consortium name="DOE Joint Genome Institute"/>
            <person name="Ahrendt S."/>
            <person name="Looney B.P."/>
            <person name="Miyauchi S."/>
            <person name="Morin E."/>
            <person name="Drula E."/>
            <person name="Courty P.E."/>
            <person name="Chicoki N."/>
            <person name="Fauchery L."/>
            <person name="Kohler A."/>
            <person name="Kuo A."/>
            <person name="Labutti K."/>
            <person name="Pangilinan J."/>
            <person name="Lipzen A."/>
            <person name="Riley R."/>
            <person name="Andreopoulos W."/>
            <person name="He G."/>
            <person name="Johnson J."/>
            <person name="Barry K.W."/>
            <person name="Grigoriev I.V."/>
            <person name="Nagy L."/>
            <person name="Hibbett D."/>
            <person name="Henrissat B."/>
            <person name="Matheny P.B."/>
            <person name="Labbe J."/>
            <person name="Martin F."/>
        </authorList>
    </citation>
    <scope>NUCLEOTIDE SEQUENCE</scope>
    <source>
        <strain evidence="1">EC-137</strain>
    </source>
</reference>
<organism evidence="1 2">
    <name type="scientific">Vararia minispora EC-137</name>
    <dbReference type="NCBI Taxonomy" id="1314806"/>
    <lineage>
        <taxon>Eukaryota</taxon>
        <taxon>Fungi</taxon>
        <taxon>Dikarya</taxon>
        <taxon>Basidiomycota</taxon>
        <taxon>Agaricomycotina</taxon>
        <taxon>Agaricomycetes</taxon>
        <taxon>Russulales</taxon>
        <taxon>Lachnocladiaceae</taxon>
        <taxon>Vararia</taxon>
    </lineage>
</organism>
<keyword evidence="2" id="KW-1185">Reference proteome</keyword>
<comment type="caution">
    <text evidence="1">The sequence shown here is derived from an EMBL/GenBank/DDBJ whole genome shotgun (WGS) entry which is preliminary data.</text>
</comment>
<dbReference type="Proteomes" id="UP000814128">
    <property type="component" value="Unassembled WGS sequence"/>
</dbReference>
<dbReference type="EMBL" id="MU273659">
    <property type="protein sequence ID" value="KAI0029736.1"/>
    <property type="molecule type" value="Genomic_DNA"/>
</dbReference>
<gene>
    <name evidence="1" type="ORF">K488DRAFT_55711</name>
</gene>
<proteinExistence type="predicted"/>
<protein>
    <submittedName>
        <fullName evidence="1">Uncharacterized protein</fullName>
    </submittedName>
</protein>